<comment type="caution">
    <text evidence="1">The sequence shown here is derived from an EMBL/GenBank/DDBJ whole genome shotgun (WGS) entry which is preliminary data.</text>
</comment>
<evidence type="ECO:0000313" key="2">
    <source>
        <dbReference type="Proteomes" id="UP000054826"/>
    </source>
</evidence>
<dbReference type="Proteomes" id="UP000054826">
    <property type="component" value="Unassembled WGS sequence"/>
</dbReference>
<organism evidence="1 2">
    <name type="scientific">Trichinella pseudospiralis</name>
    <name type="common">Parasitic roundworm</name>
    <dbReference type="NCBI Taxonomy" id="6337"/>
    <lineage>
        <taxon>Eukaryota</taxon>
        <taxon>Metazoa</taxon>
        <taxon>Ecdysozoa</taxon>
        <taxon>Nematoda</taxon>
        <taxon>Enoplea</taxon>
        <taxon>Dorylaimia</taxon>
        <taxon>Trichinellida</taxon>
        <taxon>Trichinellidae</taxon>
        <taxon>Trichinella</taxon>
    </lineage>
</organism>
<gene>
    <name evidence="1" type="ORF">T4C_10314</name>
</gene>
<accession>A0A0V1GEE5</accession>
<sequence>MNFYLISTQVSLAQPHKIITQKKSFLRLLISFSSTFRP</sequence>
<dbReference type="EMBL" id="JYDV01003287">
    <property type="protein sequence ID" value="KRY96612.1"/>
    <property type="molecule type" value="Genomic_DNA"/>
</dbReference>
<proteinExistence type="predicted"/>
<dbReference type="AlphaFoldDB" id="A0A0V1GEE5"/>
<protein>
    <submittedName>
        <fullName evidence="1">Uncharacterized protein</fullName>
    </submittedName>
</protein>
<evidence type="ECO:0000313" key="1">
    <source>
        <dbReference type="EMBL" id="KRY96612.1"/>
    </source>
</evidence>
<reference evidence="1 2" key="1">
    <citation type="submission" date="2015-01" db="EMBL/GenBank/DDBJ databases">
        <title>Evolution of Trichinella species and genotypes.</title>
        <authorList>
            <person name="Korhonen P.K."/>
            <person name="Edoardo P."/>
            <person name="Giuseppe L.R."/>
            <person name="Gasser R.B."/>
        </authorList>
    </citation>
    <scope>NUCLEOTIDE SEQUENCE [LARGE SCALE GENOMIC DNA]</scope>
    <source>
        <strain evidence="1">ISS176</strain>
    </source>
</reference>
<name>A0A0V1GEE5_TRIPS</name>